<evidence type="ECO:0000313" key="1">
    <source>
        <dbReference type="EMBL" id="ALG08977.1"/>
    </source>
</evidence>
<accession>A0A0N9HPM0</accession>
<dbReference type="AlphaFoldDB" id="A0A0N9HPM0"/>
<dbReference type="KEGG" id="kphy:AOZ06_20495"/>
<name>A0A0N9HPM0_9PSEU</name>
<organism evidence="1 2">
    <name type="scientific">Kibdelosporangium phytohabitans</name>
    <dbReference type="NCBI Taxonomy" id="860235"/>
    <lineage>
        <taxon>Bacteria</taxon>
        <taxon>Bacillati</taxon>
        <taxon>Actinomycetota</taxon>
        <taxon>Actinomycetes</taxon>
        <taxon>Pseudonocardiales</taxon>
        <taxon>Pseudonocardiaceae</taxon>
        <taxon>Kibdelosporangium</taxon>
    </lineage>
</organism>
<sequence length="110" mass="12015">MFMIGSHIKAVSRRYDAAMSETHVLEFIDGLESRPILRKANATERLLSGGAVVHVKLGNGLPVGWATVRVSRPAESFVADLCAWLCPASDVDITVIDEDYSARVVTANDW</sequence>
<evidence type="ECO:0000313" key="2">
    <source>
        <dbReference type="Proteomes" id="UP000063699"/>
    </source>
</evidence>
<gene>
    <name evidence="1" type="ORF">AOZ06_20495</name>
</gene>
<protein>
    <submittedName>
        <fullName evidence="1">Uncharacterized protein</fullName>
    </submittedName>
</protein>
<dbReference type="Proteomes" id="UP000063699">
    <property type="component" value="Chromosome"/>
</dbReference>
<dbReference type="EMBL" id="CP012752">
    <property type="protein sequence ID" value="ALG08977.1"/>
    <property type="molecule type" value="Genomic_DNA"/>
</dbReference>
<proteinExistence type="predicted"/>
<keyword evidence="2" id="KW-1185">Reference proteome</keyword>
<dbReference type="STRING" id="860235.AOZ06_20495"/>
<reference evidence="1 2" key="1">
    <citation type="submission" date="2015-07" db="EMBL/GenBank/DDBJ databases">
        <title>Genome sequencing of Kibdelosporangium phytohabitans.</title>
        <authorList>
            <person name="Qin S."/>
            <person name="Xing K."/>
        </authorList>
    </citation>
    <scope>NUCLEOTIDE SEQUENCE [LARGE SCALE GENOMIC DNA]</scope>
    <source>
        <strain evidence="1 2">KLBMP1111</strain>
    </source>
</reference>